<dbReference type="InterPro" id="IPR036976">
    <property type="entry name" value="RimM_N_sf"/>
</dbReference>
<organism evidence="8 9">
    <name type="scientific">Clostridium tepidiprofundi DSM 19306</name>
    <dbReference type="NCBI Taxonomy" id="1121338"/>
    <lineage>
        <taxon>Bacteria</taxon>
        <taxon>Bacillati</taxon>
        <taxon>Bacillota</taxon>
        <taxon>Clostridia</taxon>
        <taxon>Eubacteriales</taxon>
        <taxon>Clostridiaceae</taxon>
        <taxon>Clostridium</taxon>
    </lineage>
</organism>
<evidence type="ECO:0000256" key="5">
    <source>
        <dbReference type="HAMAP-Rule" id="MF_00014"/>
    </source>
</evidence>
<evidence type="ECO:0000313" key="9">
    <source>
        <dbReference type="Proteomes" id="UP000075531"/>
    </source>
</evidence>
<gene>
    <name evidence="5 8" type="primary">rimM</name>
    <name evidence="8" type="ORF">CLTEP_02760</name>
</gene>
<dbReference type="Gene3D" id="2.30.30.240">
    <property type="entry name" value="PRC-barrel domain"/>
    <property type="match status" value="1"/>
</dbReference>
<dbReference type="GO" id="GO:0006364">
    <property type="term" value="P:rRNA processing"/>
    <property type="evidence" value="ECO:0007669"/>
    <property type="project" value="UniProtKB-UniRule"/>
</dbReference>
<proteinExistence type="inferred from homology"/>
<dbReference type="PANTHER" id="PTHR33692:SF1">
    <property type="entry name" value="RIBOSOME MATURATION FACTOR RIMM"/>
    <property type="match status" value="1"/>
</dbReference>
<keyword evidence="3 5" id="KW-0698">rRNA processing</keyword>
<feature type="domain" description="PRC-barrel" evidence="7">
    <location>
        <begin position="90"/>
        <end position="164"/>
    </location>
</feature>
<comment type="function">
    <text evidence="5">An accessory protein needed during the final step in the assembly of 30S ribosomal subunit, possibly for assembly of the head region. Essential for efficient processing of 16S rRNA. May be needed both before and after RbfA during the maturation of 16S rRNA. It has affinity for free ribosomal 30S subunits but not for 70S ribosomes.</text>
</comment>
<feature type="domain" description="RimM N-terminal" evidence="6">
    <location>
        <begin position="7"/>
        <end position="84"/>
    </location>
</feature>
<evidence type="ECO:0000256" key="3">
    <source>
        <dbReference type="ARBA" id="ARBA00022552"/>
    </source>
</evidence>
<evidence type="ECO:0000256" key="2">
    <source>
        <dbReference type="ARBA" id="ARBA00022517"/>
    </source>
</evidence>
<evidence type="ECO:0000256" key="1">
    <source>
        <dbReference type="ARBA" id="ARBA00022490"/>
    </source>
</evidence>
<protein>
    <recommendedName>
        <fullName evidence="5">Ribosome maturation factor RimM</fullName>
    </recommendedName>
</protein>
<dbReference type="PATRIC" id="fig|1121338.3.peg.280"/>
<dbReference type="GO" id="GO:0005840">
    <property type="term" value="C:ribosome"/>
    <property type="evidence" value="ECO:0007669"/>
    <property type="project" value="InterPro"/>
</dbReference>
<dbReference type="InterPro" id="IPR027275">
    <property type="entry name" value="PRC-brl_dom"/>
</dbReference>
<dbReference type="Gene3D" id="2.40.30.60">
    <property type="entry name" value="RimM"/>
    <property type="match status" value="1"/>
</dbReference>
<comment type="caution">
    <text evidence="8">The sequence shown here is derived from an EMBL/GenBank/DDBJ whole genome shotgun (WGS) entry which is preliminary data.</text>
</comment>
<dbReference type="GO" id="GO:0042274">
    <property type="term" value="P:ribosomal small subunit biogenesis"/>
    <property type="evidence" value="ECO:0007669"/>
    <property type="project" value="UniProtKB-UniRule"/>
</dbReference>
<keyword evidence="4 5" id="KW-0143">Chaperone</keyword>
<dbReference type="AlphaFoldDB" id="A0A151B7U7"/>
<keyword evidence="2 5" id="KW-0690">Ribosome biogenesis</keyword>
<keyword evidence="1 5" id="KW-0963">Cytoplasm</keyword>
<dbReference type="SUPFAM" id="SSF50447">
    <property type="entry name" value="Translation proteins"/>
    <property type="match status" value="1"/>
</dbReference>
<evidence type="ECO:0000259" key="6">
    <source>
        <dbReference type="Pfam" id="PF01782"/>
    </source>
</evidence>
<dbReference type="OrthoDB" id="9810331at2"/>
<dbReference type="NCBIfam" id="TIGR02273">
    <property type="entry name" value="16S_RimM"/>
    <property type="match status" value="1"/>
</dbReference>
<comment type="domain">
    <text evidence="5">The PRC barrel domain binds ribosomal protein uS19.</text>
</comment>
<evidence type="ECO:0000256" key="4">
    <source>
        <dbReference type="ARBA" id="ARBA00023186"/>
    </source>
</evidence>
<dbReference type="EMBL" id="LTBA01000001">
    <property type="protein sequence ID" value="KYH35883.1"/>
    <property type="molecule type" value="Genomic_DNA"/>
</dbReference>
<dbReference type="GO" id="GO:0043022">
    <property type="term" value="F:ribosome binding"/>
    <property type="evidence" value="ECO:0007669"/>
    <property type="project" value="InterPro"/>
</dbReference>
<comment type="subunit">
    <text evidence="5">Binds ribosomal protein uS19.</text>
</comment>
<dbReference type="STRING" id="1121338.CLTEP_02760"/>
<dbReference type="SUPFAM" id="SSF50346">
    <property type="entry name" value="PRC-barrel domain"/>
    <property type="match status" value="1"/>
</dbReference>
<dbReference type="InterPro" id="IPR011033">
    <property type="entry name" value="PRC_barrel-like_sf"/>
</dbReference>
<sequence length="166" mass="19258">MEDFIIIGQISKTHGIKGEVKVLPLTADVNRFKKLKTVFIDDIEKRVLGCKFQSKRIVLKIEGIDTIEEAEKYKNKYLYIQREDAIKLSEGEFYVADIIDCSVYEENGKELGKVYDVIETGSNDVYWIKEGKDKKELLIPALKTIVQKIDIENKKIIIKPVKEWME</sequence>
<evidence type="ECO:0000259" key="7">
    <source>
        <dbReference type="Pfam" id="PF05239"/>
    </source>
</evidence>
<evidence type="ECO:0000313" key="8">
    <source>
        <dbReference type="EMBL" id="KYH35883.1"/>
    </source>
</evidence>
<dbReference type="RefSeq" id="WP_066821378.1">
    <property type="nucleotide sequence ID" value="NZ_LTBA01000001.1"/>
</dbReference>
<dbReference type="HAMAP" id="MF_00014">
    <property type="entry name" value="Ribosome_mat_RimM"/>
    <property type="match status" value="1"/>
</dbReference>
<dbReference type="InterPro" id="IPR011961">
    <property type="entry name" value="RimM"/>
</dbReference>
<dbReference type="Pfam" id="PF05239">
    <property type="entry name" value="PRC"/>
    <property type="match status" value="1"/>
</dbReference>
<keyword evidence="9" id="KW-1185">Reference proteome</keyword>
<comment type="similarity">
    <text evidence="5">Belongs to the RimM family.</text>
</comment>
<dbReference type="InterPro" id="IPR002676">
    <property type="entry name" value="RimM_N"/>
</dbReference>
<dbReference type="GO" id="GO:0005737">
    <property type="term" value="C:cytoplasm"/>
    <property type="evidence" value="ECO:0007669"/>
    <property type="project" value="UniProtKB-SubCell"/>
</dbReference>
<name>A0A151B7U7_9CLOT</name>
<dbReference type="InterPro" id="IPR009000">
    <property type="entry name" value="Transl_B-barrel_sf"/>
</dbReference>
<reference evidence="8 9" key="1">
    <citation type="submission" date="2016-02" db="EMBL/GenBank/DDBJ databases">
        <title>Genome sequence of Clostridium tepidiprofundi DSM 19306.</title>
        <authorList>
            <person name="Poehlein A."/>
            <person name="Daniel R."/>
        </authorList>
    </citation>
    <scope>NUCLEOTIDE SEQUENCE [LARGE SCALE GENOMIC DNA]</scope>
    <source>
        <strain evidence="8 9">DSM 19306</strain>
    </source>
</reference>
<dbReference type="PANTHER" id="PTHR33692">
    <property type="entry name" value="RIBOSOME MATURATION FACTOR RIMM"/>
    <property type="match status" value="1"/>
</dbReference>
<comment type="subcellular location">
    <subcellularLocation>
        <location evidence="5">Cytoplasm</location>
    </subcellularLocation>
</comment>
<accession>A0A151B7U7</accession>
<dbReference type="Proteomes" id="UP000075531">
    <property type="component" value="Unassembled WGS sequence"/>
</dbReference>
<dbReference type="Pfam" id="PF01782">
    <property type="entry name" value="RimM"/>
    <property type="match status" value="1"/>
</dbReference>